<gene>
    <name evidence="1" type="ORF">ERS008460_02570</name>
</gene>
<sequence length="48" mass="5633">MASLEILFFTLDDEVFELMKSKHDKKSKIEPETVGYIARLRFILNSID</sequence>
<reference evidence="2" key="1">
    <citation type="submission" date="2015-03" db="EMBL/GenBank/DDBJ databases">
        <authorList>
            <consortium name="Pathogen Informatics"/>
        </authorList>
    </citation>
    <scope>NUCLEOTIDE SEQUENCE [LARGE SCALE GENOMIC DNA]</scope>
    <source>
        <strain evidence="2">IP27925</strain>
    </source>
</reference>
<evidence type="ECO:0000313" key="1">
    <source>
        <dbReference type="EMBL" id="CNL33629.1"/>
    </source>
</evidence>
<name>A0A0T9UD03_YERAE</name>
<protein>
    <submittedName>
        <fullName evidence="1">Uncharacterized protein</fullName>
    </submittedName>
</protein>
<dbReference type="Proteomes" id="UP000040088">
    <property type="component" value="Unassembled WGS sequence"/>
</dbReference>
<proteinExistence type="predicted"/>
<accession>A0A0T9UD03</accession>
<dbReference type="EMBL" id="CQEM01000011">
    <property type="protein sequence ID" value="CNL33629.1"/>
    <property type="molecule type" value="Genomic_DNA"/>
</dbReference>
<organism evidence="1 2">
    <name type="scientific">Yersinia aleksiciae</name>
    <dbReference type="NCBI Taxonomy" id="263819"/>
    <lineage>
        <taxon>Bacteria</taxon>
        <taxon>Pseudomonadati</taxon>
        <taxon>Pseudomonadota</taxon>
        <taxon>Gammaproteobacteria</taxon>
        <taxon>Enterobacterales</taxon>
        <taxon>Yersiniaceae</taxon>
        <taxon>Yersinia</taxon>
    </lineage>
</organism>
<dbReference type="AlphaFoldDB" id="A0A0T9UD03"/>
<evidence type="ECO:0000313" key="2">
    <source>
        <dbReference type="Proteomes" id="UP000040088"/>
    </source>
</evidence>